<protein>
    <submittedName>
        <fullName evidence="12">Purine catabolism protein PucG</fullName>
        <ecNumber evidence="12">2.-.-.-</ecNumber>
    </submittedName>
</protein>
<dbReference type="KEGG" id="tpla:ElP_17280"/>
<dbReference type="Gene3D" id="3.90.1150.10">
    <property type="entry name" value="Aspartate Aminotransferase, domain 1"/>
    <property type="match status" value="1"/>
</dbReference>
<dbReference type="Gene3D" id="3.40.640.10">
    <property type="entry name" value="Type I PLP-dependent aspartate aminotransferase-like (Major domain)"/>
    <property type="match status" value="1"/>
</dbReference>
<evidence type="ECO:0000313" key="13">
    <source>
        <dbReference type="Proteomes" id="UP000317835"/>
    </source>
</evidence>
<dbReference type="InterPro" id="IPR020578">
    <property type="entry name" value="Aminotrans_V_PyrdxlP_BS"/>
</dbReference>
<evidence type="ECO:0000256" key="6">
    <source>
        <dbReference type="PIRSR" id="PIRSR000524-1"/>
    </source>
</evidence>
<dbReference type="InterPro" id="IPR015422">
    <property type="entry name" value="PyrdxlP-dep_Trfase_small"/>
</dbReference>
<comment type="similarity">
    <text evidence="2 8">Belongs to the class-V pyridoxal-phosphate-dependent aminotransferase family.</text>
</comment>
<dbReference type="PANTHER" id="PTHR21152">
    <property type="entry name" value="AMINOTRANSFERASE CLASS V"/>
    <property type="match status" value="1"/>
</dbReference>
<feature type="binding site" evidence="6">
    <location>
        <position position="347"/>
    </location>
    <ligand>
        <name>substrate</name>
    </ligand>
</feature>
<dbReference type="Proteomes" id="UP000317835">
    <property type="component" value="Chromosome"/>
</dbReference>
<dbReference type="PROSITE" id="PS00595">
    <property type="entry name" value="AA_TRANSFER_CLASS_5"/>
    <property type="match status" value="1"/>
</dbReference>
<evidence type="ECO:0000256" key="7">
    <source>
        <dbReference type="PIRSR" id="PIRSR000524-50"/>
    </source>
</evidence>
<feature type="region of interest" description="Disordered" evidence="10">
    <location>
        <begin position="1"/>
        <end position="22"/>
    </location>
</feature>
<dbReference type="InterPro" id="IPR000192">
    <property type="entry name" value="Aminotrans_V_dom"/>
</dbReference>
<feature type="modified residue" description="N6-(pyridoxal phosphate)lysine" evidence="7">
    <location>
        <position position="200"/>
    </location>
</feature>
<evidence type="ECO:0000259" key="11">
    <source>
        <dbReference type="Pfam" id="PF00266"/>
    </source>
</evidence>
<dbReference type="Pfam" id="PF00266">
    <property type="entry name" value="Aminotran_5"/>
    <property type="match status" value="1"/>
</dbReference>
<dbReference type="GO" id="GO:0019265">
    <property type="term" value="P:glycine biosynthetic process, by transamination of glyoxylate"/>
    <property type="evidence" value="ECO:0007669"/>
    <property type="project" value="TreeGrafter"/>
</dbReference>
<evidence type="ECO:0000256" key="2">
    <source>
        <dbReference type="ARBA" id="ARBA00009236"/>
    </source>
</evidence>
<evidence type="ECO:0000256" key="4">
    <source>
        <dbReference type="ARBA" id="ARBA00022679"/>
    </source>
</evidence>
<evidence type="ECO:0000256" key="3">
    <source>
        <dbReference type="ARBA" id="ARBA00022576"/>
    </source>
</evidence>
<dbReference type="PANTHER" id="PTHR21152:SF40">
    <property type="entry name" value="ALANINE--GLYOXYLATE AMINOTRANSFERASE"/>
    <property type="match status" value="1"/>
</dbReference>
<proteinExistence type="inferred from homology"/>
<evidence type="ECO:0000256" key="10">
    <source>
        <dbReference type="SAM" id="MobiDB-lite"/>
    </source>
</evidence>
<evidence type="ECO:0000256" key="5">
    <source>
        <dbReference type="ARBA" id="ARBA00022898"/>
    </source>
</evidence>
<dbReference type="CDD" id="cd06451">
    <property type="entry name" value="AGAT_like"/>
    <property type="match status" value="1"/>
</dbReference>
<reference evidence="12 13" key="1">
    <citation type="submission" date="2019-02" db="EMBL/GenBank/DDBJ databases">
        <title>Deep-cultivation of Planctomycetes and their phenomic and genomic characterization uncovers novel biology.</title>
        <authorList>
            <person name="Wiegand S."/>
            <person name="Jogler M."/>
            <person name="Boedeker C."/>
            <person name="Pinto D."/>
            <person name="Vollmers J."/>
            <person name="Rivas-Marin E."/>
            <person name="Kohn T."/>
            <person name="Peeters S.H."/>
            <person name="Heuer A."/>
            <person name="Rast P."/>
            <person name="Oberbeckmann S."/>
            <person name="Bunk B."/>
            <person name="Jeske O."/>
            <person name="Meyerdierks A."/>
            <person name="Storesund J.E."/>
            <person name="Kallscheuer N."/>
            <person name="Luecker S."/>
            <person name="Lage O.M."/>
            <person name="Pohl T."/>
            <person name="Merkel B.J."/>
            <person name="Hornburger P."/>
            <person name="Mueller R.-W."/>
            <person name="Bruemmer F."/>
            <person name="Labrenz M."/>
            <person name="Spormann A.M."/>
            <person name="Op den Camp H."/>
            <person name="Overmann J."/>
            <person name="Amann R."/>
            <person name="Jetten M.S.M."/>
            <person name="Mascher T."/>
            <person name="Medema M.H."/>
            <person name="Devos D.P."/>
            <person name="Kaster A.-K."/>
            <person name="Ovreas L."/>
            <person name="Rohde M."/>
            <person name="Galperin M.Y."/>
            <person name="Jogler C."/>
        </authorList>
    </citation>
    <scope>NUCLEOTIDE SEQUENCE [LARGE SCALE GENOMIC DNA]</scope>
    <source>
        <strain evidence="12 13">ElP</strain>
    </source>
</reference>
<dbReference type="EC" id="2.-.-.-" evidence="12"/>
<dbReference type="GO" id="GO:0008453">
    <property type="term" value="F:alanine-glyoxylate transaminase activity"/>
    <property type="evidence" value="ECO:0007669"/>
    <property type="project" value="TreeGrafter"/>
</dbReference>
<dbReference type="InterPro" id="IPR015421">
    <property type="entry name" value="PyrdxlP-dep_Trfase_major"/>
</dbReference>
<dbReference type="EMBL" id="CP036426">
    <property type="protein sequence ID" value="QDV33848.1"/>
    <property type="molecule type" value="Genomic_DNA"/>
</dbReference>
<comment type="cofactor">
    <cofactor evidence="1 7 9">
        <name>pyridoxal 5'-phosphate</name>
        <dbReference type="ChEBI" id="CHEBI:597326"/>
    </cofactor>
</comment>
<keyword evidence="3" id="KW-0032">Aminotransferase</keyword>
<keyword evidence="5 7" id="KW-0663">Pyridoxal phosphate</keyword>
<dbReference type="RefSeq" id="WP_145268290.1">
    <property type="nucleotide sequence ID" value="NZ_CP036426.1"/>
</dbReference>
<evidence type="ECO:0000256" key="8">
    <source>
        <dbReference type="RuleBase" id="RU004075"/>
    </source>
</evidence>
<dbReference type="SUPFAM" id="SSF53383">
    <property type="entry name" value="PLP-dependent transferases"/>
    <property type="match status" value="1"/>
</dbReference>
<evidence type="ECO:0000256" key="9">
    <source>
        <dbReference type="RuleBase" id="RU004504"/>
    </source>
</evidence>
<keyword evidence="4 12" id="KW-0808">Transferase</keyword>
<name>A0A518GZ15_9BACT</name>
<dbReference type="PIRSF" id="PIRSF000524">
    <property type="entry name" value="SPT"/>
    <property type="match status" value="1"/>
</dbReference>
<keyword evidence="13" id="KW-1185">Reference proteome</keyword>
<sequence length="400" mass="42320">MTTPASKPLDPSPRVLLGPGPSNVPPRVLSALGMPPVGHLDPEFVALMDEMQGMLRRVFRTENPMTLAVSGTGSAGMEAVVANLVEPGDRMLVCVNGVFGGRMVDVAGRCGAEVSRIDRPWGEVFDPSEVEAAIKAHRPKLVGIVHAETSTGALQPVDEIARIAHENGALLAIDAVTSLAGVPVEVDGWDVDAVYSGTQKCLSCPPGLAPVSFGPRAMEAIKARKTKVQSWYLDMTLIGRYWGSDRLYHHTAPINMNYALREALAIVLEEGLDARFARHLLNAQALAAGLKAMGIDYVPAEGHRLPQLNCVTIPEGVDDLAVRKRLLSEWNVEIGGGLGDLKGKAWRIGLMGYGSRRESVTLVLSALETCLRDAGAPVEPGAALASSAEVYAGSPAASTA</sequence>
<organism evidence="12 13">
    <name type="scientific">Tautonia plasticadhaerens</name>
    <dbReference type="NCBI Taxonomy" id="2527974"/>
    <lineage>
        <taxon>Bacteria</taxon>
        <taxon>Pseudomonadati</taxon>
        <taxon>Planctomycetota</taxon>
        <taxon>Planctomycetia</taxon>
        <taxon>Isosphaerales</taxon>
        <taxon>Isosphaeraceae</taxon>
        <taxon>Tautonia</taxon>
    </lineage>
</organism>
<dbReference type="InterPro" id="IPR015424">
    <property type="entry name" value="PyrdxlP-dep_Trfase"/>
</dbReference>
<gene>
    <name evidence="12" type="primary">pucG</name>
    <name evidence="12" type="ORF">ElP_17280</name>
</gene>
<feature type="domain" description="Aminotransferase class V" evidence="11">
    <location>
        <begin position="37"/>
        <end position="336"/>
    </location>
</feature>
<evidence type="ECO:0000256" key="1">
    <source>
        <dbReference type="ARBA" id="ARBA00001933"/>
    </source>
</evidence>
<dbReference type="InterPro" id="IPR024169">
    <property type="entry name" value="SP_NH2Trfase/AEP_transaminase"/>
</dbReference>
<dbReference type="GO" id="GO:0004760">
    <property type="term" value="F:L-serine-pyruvate transaminase activity"/>
    <property type="evidence" value="ECO:0007669"/>
    <property type="project" value="TreeGrafter"/>
</dbReference>
<dbReference type="OrthoDB" id="389074at2"/>
<accession>A0A518GZ15</accession>
<dbReference type="AlphaFoldDB" id="A0A518GZ15"/>
<dbReference type="FunFam" id="3.40.640.10:FF:000027">
    <property type="entry name" value="Serine--pyruvate aminotransferase, mitochondrial"/>
    <property type="match status" value="1"/>
</dbReference>
<evidence type="ECO:0000313" key="12">
    <source>
        <dbReference type="EMBL" id="QDV33848.1"/>
    </source>
</evidence>